<keyword evidence="1" id="KW-0880">Kelch repeat</keyword>
<protein>
    <submittedName>
        <fullName evidence="4">N-acetylneuraminate epimerase</fullName>
    </submittedName>
</protein>
<dbReference type="EMBL" id="JAHYBX010000001">
    <property type="protein sequence ID" value="MCA1855236.1"/>
    <property type="molecule type" value="Genomic_DNA"/>
</dbReference>
<proteinExistence type="predicted"/>
<dbReference type="NCBIfam" id="NF010730">
    <property type="entry name" value="PRK14131.1"/>
    <property type="match status" value="1"/>
</dbReference>
<keyword evidence="5" id="KW-1185">Reference proteome</keyword>
<evidence type="ECO:0000256" key="3">
    <source>
        <dbReference type="SAM" id="SignalP"/>
    </source>
</evidence>
<dbReference type="InterPro" id="IPR019936">
    <property type="entry name" value="NanM_proteobact"/>
</dbReference>
<dbReference type="PANTHER" id="PTHR24412:SF451">
    <property type="entry name" value="KELCH-LIKE PROTEIN 20"/>
    <property type="match status" value="1"/>
</dbReference>
<evidence type="ECO:0000256" key="1">
    <source>
        <dbReference type="ARBA" id="ARBA00022441"/>
    </source>
</evidence>
<feature type="signal peptide" evidence="3">
    <location>
        <begin position="1"/>
        <end position="22"/>
    </location>
</feature>
<dbReference type="InterPro" id="IPR056734">
    <property type="entry name" value="NANM"/>
</dbReference>
<keyword evidence="2" id="KW-0677">Repeat</keyword>
<comment type="caution">
    <text evidence="4">The sequence shown here is derived from an EMBL/GenBank/DDBJ whole genome shotgun (WGS) entry which is preliminary data.</text>
</comment>
<sequence>MKKLVLLSLALSAMLAASTAAADRRFPDFPVPAKMTAAAKVGQRVYAGLGSAGQAWYALDLSTPGAPWQAQAPFPDQPREHANAVAIGSAIYVFNGQGRPDPLDSRMIVFDTVWKFDTVANAWSQVATRSPMGGLAAGAATLDGRGILFFGGANKAIFDGYFIDRARAAAGGKEQLDEVDRRYFEQRPQDYLFTAQVLHYDPDSNRWRNLGIDPGAPTVGAGVAVDGDTVTLVGGELKPGLRSPHAKQVRLEGERLHWSAPSPMPAAPGDTRQEGIAGACAGYSGGVLLAAGGANFPGAWKRFDSGQLYAHRGLGKTWRADIYASVDGRWSVAGKLPSGLGYGSCVQLDEGVLLIGGELQGGAGSRDVFLMTWNGKAVELLR</sequence>
<dbReference type="NCBIfam" id="TIGR03547">
    <property type="entry name" value="muta_rot_YjhT"/>
    <property type="match status" value="1"/>
</dbReference>
<organism evidence="4 5">
    <name type="scientific">Massilia hydrophila</name>
    <dbReference type="NCBI Taxonomy" id="3044279"/>
    <lineage>
        <taxon>Bacteria</taxon>
        <taxon>Pseudomonadati</taxon>
        <taxon>Pseudomonadota</taxon>
        <taxon>Betaproteobacteria</taxon>
        <taxon>Burkholderiales</taxon>
        <taxon>Oxalobacteraceae</taxon>
        <taxon>Telluria group</taxon>
        <taxon>Massilia</taxon>
    </lineage>
</organism>
<dbReference type="InterPro" id="IPR015915">
    <property type="entry name" value="Kelch-typ_b-propeller"/>
</dbReference>
<evidence type="ECO:0000256" key="2">
    <source>
        <dbReference type="ARBA" id="ARBA00022737"/>
    </source>
</evidence>
<accession>A0ABS7Y6D7</accession>
<reference evidence="4 5" key="1">
    <citation type="submission" date="2021-07" db="EMBL/GenBank/DDBJ databases">
        <title>Characterization of Violacein-producing bacteria and related species.</title>
        <authorList>
            <person name="Wilson H.S."/>
            <person name="De Leon M.E."/>
        </authorList>
    </citation>
    <scope>NUCLEOTIDE SEQUENCE [LARGE SCALE GENOMIC DNA]</scope>
    <source>
        <strain evidence="4 5">HSC-2F05</strain>
    </source>
</reference>
<dbReference type="PANTHER" id="PTHR24412">
    <property type="entry name" value="KELCH PROTEIN"/>
    <property type="match status" value="1"/>
</dbReference>
<evidence type="ECO:0000313" key="4">
    <source>
        <dbReference type="EMBL" id="MCA1855236.1"/>
    </source>
</evidence>
<dbReference type="RefSeq" id="WP_225237607.1">
    <property type="nucleotide sequence ID" value="NZ_JAHYBX010000001.1"/>
</dbReference>
<evidence type="ECO:0000313" key="5">
    <source>
        <dbReference type="Proteomes" id="UP001198602"/>
    </source>
</evidence>
<dbReference type="Pfam" id="PF24996">
    <property type="entry name" value="NANM"/>
    <property type="match status" value="1"/>
</dbReference>
<feature type="chain" id="PRO_5046859419" evidence="3">
    <location>
        <begin position="23"/>
        <end position="382"/>
    </location>
</feature>
<name>A0ABS7Y6D7_9BURK</name>
<dbReference type="Gene3D" id="2.120.10.80">
    <property type="entry name" value="Kelch-type beta propeller"/>
    <property type="match status" value="2"/>
</dbReference>
<gene>
    <name evidence="4" type="ORF">LE190_04765</name>
</gene>
<keyword evidence="3" id="KW-0732">Signal</keyword>
<dbReference type="SUPFAM" id="SSF117281">
    <property type="entry name" value="Kelch motif"/>
    <property type="match status" value="1"/>
</dbReference>
<dbReference type="Proteomes" id="UP001198602">
    <property type="component" value="Unassembled WGS sequence"/>
</dbReference>